<evidence type="ECO:0000313" key="1">
    <source>
        <dbReference type="EMBL" id="KAI8030222.1"/>
    </source>
</evidence>
<gene>
    <name evidence="1" type="ORF">LOK49_LG01G03956</name>
</gene>
<proteinExistence type="predicted"/>
<comment type="caution">
    <text evidence="1">The sequence shown here is derived from an EMBL/GenBank/DDBJ whole genome shotgun (WGS) entry which is preliminary data.</text>
</comment>
<sequence>MMINLRSFQSSACTPLRYLVSVLEQELIKAKDDTNDTMKKFREVDKTCSQLQQNLEKRCFVNTSLEEKLWNLEDENHVLRQKALSSPKAVVWFCQAIFGAIPSVRKWKKKKKKKKSTNEKKKKENSSSTLYRMVWLTLYLESGNYGFVISSSFLMKQKYSATLAFPYADQKPVSESPISTKLIAPLAQGLSDSHRTKLTTERQQTWYYLKVMGIDKLRS</sequence>
<organism evidence="1 2">
    <name type="scientific">Camellia lanceoleosa</name>
    <dbReference type="NCBI Taxonomy" id="1840588"/>
    <lineage>
        <taxon>Eukaryota</taxon>
        <taxon>Viridiplantae</taxon>
        <taxon>Streptophyta</taxon>
        <taxon>Embryophyta</taxon>
        <taxon>Tracheophyta</taxon>
        <taxon>Spermatophyta</taxon>
        <taxon>Magnoliopsida</taxon>
        <taxon>eudicotyledons</taxon>
        <taxon>Gunneridae</taxon>
        <taxon>Pentapetalae</taxon>
        <taxon>asterids</taxon>
        <taxon>Ericales</taxon>
        <taxon>Theaceae</taxon>
        <taxon>Camellia</taxon>
    </lineage>
</organism>
<protein>
    <submittedName>
        <fullName evidence="1">Protein OPAQUE1</fullName>
    </submittedName>
</protein>
<dbReference type="EMBL" id="CM045758">
    <property type="protein sequence ID" value="KAI8030222.1"/>
    <property type="molecule type" value="Genomic_DNA"/>
</dbReference>
<dbReference type="Proteomes" id="UP001060215">
    <property type="component" value="Chromosome 1"/>
</dbReference>
<evidence type="ECO:0000313" key="2">
    <source>
        <dbReference type="Proteomes" id="UP001060215"/>
    </source>
</evidence>
<reference evidence="1 2" key="1">
    <citation type="journal article" date="2022" name="Plant J.">
        <title>Chromosome-level genome of Camellia lanceoleosa provides a valuable resource for understanding genome evolution and self-incompatibility.</title>
        <authorList>
            <person name="Gong W."/>
            <person name="Xiao S."/>
            <person name="Wang L."/>
            <person name="Liao Z."/>
            <person name="Chang Y."/>
            <person name="Mo W."/>
            <person name="Hu G."/>
            <person name="Li W."/>
            <person name="Zhao G."/>
            <person name="Zhu H."/>
            <person name="Hu X."/>
            <person name="Ji K."/>
            <person name="Xiang X."/>
            <person name="Song Q."/>
            <person name="Yuan D."/>
            <person name="Jin S."/>
            <person name="Zhang L."/>
        </authorList>
    </citation>
    <scope>NUCLEOTIDE SEQUENCE [LARGE SCALE GENOMIC DNA]</scope>
    <source>
        <strain evidence="1">SQ_2022a</strain>
    </source>
</reference>
<keyword evidence="2" id="KW-1185">Reference proteome</keyword>
<name>A0ACC0IYY7_9ERIC</name>
<accession>A0ACC0IYY7</accession>